<dbReference type="eggNOG" id="KOG1263">
    <property type="taxonomic scope" value="Eukaryota"/>
</dbReference>
<dbReference type="RefSeq" id="XP_006690958.1">
    <property type="nucleotide sequence ID" value="XM_006690895.1"/>
</dbReference>
<dbReference type="STRING" id="759272.G0RZT8"/>
<evidence type="ECO:0000259" key="9">
    <source>
        <dbReference type="Pfam" id="PF07732"/>
    </source>
</evidence>
<dbReference type="Pfam" id="PF07732">
    <property type="entry name" value="Cu-oxidase_3"/>
    <property type="match status" value="1"/>
</dbReference>
<dbReference type="InterPro" id="IPR011707">
    <property type="entry name" value="Cu-oxidase-like_N"/>
</dbReference>
<keyword evidence="5" id="KW-0186">Copper</keyword>
<evidence type="ECO:0000256" key="1">
    <source>
        <dbReference type="ARBA" id="ARBA00010609"/>
    </source>
</evidence>
<evidence type="ECO:0000259" key="8">
    <source>
        <dbReference type="Pfam" id="PF07731"/>
    </source>
</evidence>
<dbReference type="InterPro" id="IPR011706">
    <property type="entry name" value="Cu-oxidase_C"/>
</dbReference>
<dbReference type="AlphaFoldDB" id="G0RZT8"/>
<feature type="domain" description="Plastocyanin-like" evidence="9">
    <location>
        <begin position="92"/>
        <end position="207"/>
    </location>
</feature>
<keyword evidence="11" id="KW-1185">Reference proteome</keyword>
<dbReference type="HOGENOM" id="CLU_006504_3_1_1"/>
<evidence type="ECO:0000256" key="3">
    <source>
        <dbReference type="ARBA" id="ARBA00022737"/>
    </source>
</evidence>
<dbReference type="OMA" id="DSYWIQL"/>
<dbReference type="GO" id="GO:0005507">
    <property type="term" value="F:copper ion binding"/>
    <property type="evidence" value="ECO:0007669"/>
    <property type="project" value="InterPro"/>
</dbReference>
<reference evidence="10 11" key="1">
    <citation type="journal article" date="2011" name="Cell">
        <title>Insight into structure and assembly of the nuclear pore complex by utilizing the genome of a eukaryotic thermophile.</title>
        <authorList>
            <person name="Amlacher S."/>
            <person name="Sarges P."/>
            <person name="Flemming D."/>
            <person name="van Noort V."/>
            <person name="Kunze R."/>
            <person name="Devos D.P."/>
            <person name="Arumugam M."/>
            <person name="Bork P."/>
            <person name="Hurt E."/>
        </authorList>
    </citation>
    <scope>NUCLEOTIDE SEQUENCE [LARGE SCALE GENOMIC DNA]</scope>
    <source>
        <strain evidence="11">DSM 1495 / CBS 144.50 / IMI 039719</strain>
    </source>
</reference>
<sequence length="600" mass="67171">MEALLEDLDNIASVVEQALNTVVDNITSALSQLKTNGFSVWGTLLASSLAPFLTDNPLPDGYPWGNLTDYGNNPYRECPHTGVTRSYEFTISRGVIAPDGYEREVLLVNGAFPGPLIEANWGDTIIVKVFNNISNPEEGTSVHWHGFLQHDTPWEDGAPGITQCPIPPGKTYTYEFSASLYGTTWYHAHYSAQYAGGIVGPIVIHGPTREDYDIDVGPVMLGDWYHQEYYDIIKTMLSPSESPPRVYSDNNLINGKMDFNCSTDPEDDPHQCTPNAGISKFRFQTGQVHRLRLINLGGDGIQRFSIDEHVLTVIAEDFVPVKPYNTTVVVLGVGQRADVLVTANAGGPKSAFWMRSSLTTCSPARQPNAVAVVLYDEADENAMPNSKPWEIPNPDVCANLPLDITEPLYPIPLPEPTFTETMEIEIFKNESKIWLWKFNDVSMRTHYNKPVLLLANQGEYDYPEEWNVVNYYQNKSVRIVVKNNSPTSHPMHLHGHNFYILHEGPGDWDGTIVRPSNPHRRDVYLVRGFGHLVLQFDGEPGVWTFHCHIAWHASGGFLATLIVQPDTVEQFNIPGDVWNNCNAWDHYTKDNVVEQIDSGT</sequence>
<dbReference type="GO" id="GO:0016491">
    <property type="term" value="F:oxidoreductase activity"/>
    <property type="evidence" value="ECO:0007669"/>
    <property type="project" value="UniProtKB-KW"/>
</dbReference>
<evidence type="ECO:0000256" key="5">
    <source>
        <dbReference type="ARBA" id="ARBA00023008"/>
    </source>
</evidence>
<evidence type="ECO:0000313" key="10">
    <source>
        <dbReference type="EMBL" id="EGS23716.1"/>
    </source>
</evidence>
<protein>
    <recommendedName>
        <fullName evidence="12">Multicopper oxidase</fullName>
    </recommendedName>
</protein>
<proteinExistence type="inferred from homology"/>
<evidence type="ECO:0000256" key="4">
    <source>
        <dbReference type="ARBA" id="ARBA00023002"/>
    </source>
</evidence>
<dbReference type="Pfam" id="PF00394">
    <property type="entry name" value="Cu-oxidase"/>
    <property type="match status" value="1"/>
</dbReference>
<dbReference type="Proteomes" id="UP000008066">
    <property type="component" value="Unassembled WGS sequence"/>
</dbReference>
<dbReference type="SUPFAM" id="SSF49503">
    <property type="entry name" value="Cupredoxins"/>
    <property type="match status" value="3"/>
</dbReference>
<keyword evidence="3" id="KW-0677">Repeat</keyword>
<evidence type="ECO:0000313" key="11">
    <source>
        <dbReference type="Proteomes" id="UP000008066"/>
    </source>
</evidence>
<organism evidence="11">
    <name type="scientific">Chaetomium thermophilum (strain DSM 1495 / CBS 144.50 / IMI 039719)</name>
    <name type="common">Thermochaetoides thermophila</name>
    <dbReference type="NCBI Taxonomy" id="759272"/>
    <lineage>
        <taxon>Eukaryota</taxon>
        <taxon>Fungi</taxon>
        <taxon>Dikarya</taxon>
        <taxon>Ascomycota</taxon>
        <taxon>Pezizomycotina</taxon>
        <taxon>Sordariomycetes</taxon>
        <taxon>Sordariomycetidae</taxon>
        <taxon>Sordariales</taxon>
        <taxon>Chaetomiaceae</taxon>
        <taxon>Thermochaetoides</taxon>
    </lineage>
</organism>
<gene>
    <name evidence="10" type="ORF">CTHT_0004150</name>
</gene>
<dbReference type="Pfam" id="PF07731">
    <property type="entry name" value="Cu-oxidase_2"/>
    <property type="match status" value="1"/>
</dbReference>
<evidence type="ECO:0000256" key="2">
    <source>
        <dbReference type="ARBA" id="ARBA00022723"/>
    </source>
</evidence>
<dbReference type="FunFam" id="2.60.40.420:FF:000038">
    <property type="entry name" value="Extracellular dihydrogeodin oxidase/laccase"/>
    <property type="match status" value="1"/>
</dbReference>
<dbReference type="CDD" id="cd13854">
    <property type="entry name" value="CuRO_1_MaLCC_like"/>
    <property type="match status" value="1"/>
</dbReference>
<dbReference type="PANTHER" id="PTHR11709">
    <property type="entry name" value="MULTI-COPPER OXIDASE"/>
    <property type="match status" value="1"/>
</dbReference>
<comment type="similarity">
    <text evidence="1">Belongs to the multicopper oxidase family.</text>
</comment>
<dbReference type="InterPro" id="IPR001117">
    <property type="entry name" value="Cu-oxidase_2nd"/>
</dbReference>
<dbReference type="CDD" id="cd13901">
    <property type="entry name" value="CuRO_3_MaLCC_like"/>
    <property type="match status" value="1"/>
</dbReference>
<evidence type="ECO:0008006" key="12">
    <source>
        <dbReference type="Google" id="ProtNLM"/>
    </source>
</evidence>
<keyword evidence="4" id="KW-0560">Oxidoreductase</keyword>
<feature type="domain" description="Plastocyanin-like" evidence="8">
    <location>
        <begin position="457"/>
        <end position="566"/>
    </location>
</feature>
<dbReference type="InterPro" id="IPR008972">
    <property type="entry name" value="Cupredoxin"/>
</dbReference>
<dbReference type="Gene3D" id="2.60.40.420">
    <property type="entry name" value="Cupredoxins - blue copper proteins"/>
    <property type="match status" value="3"/>
</dbReference>
<dbReference type="GeneID" id="18254453"/>
<dbReference type="KEGG" id="cthr:CTHT_0004150"/>
<keyword evidence="6" id="KW-0325">Glycoprotein</keyword>
<feature type="domain" description="Plastocyanin-like" evidence="7">
    <location>
        <begin position="218"/>
        <end position="377"/>
    </location>
</feature>
<name>G0RZT8_CHATD</name>
<evidence type="ECO:0000259" key="7">
    <source>
        <dbReference type="Pfam" id="PF00394"/>
    </source>
</evidence>
<dbReference type="EMBL" id="GL988032">
    <property type="protein sequence ID" value="EGS23716.1"/>
    <property type="molecule type" value="Genomic_DNA"/>
</dbReference>
<accession>G0RZT8</accession>
<keyword evidence="2" id="KW-0479">Metal-binding</keyword>
<dbReference type="OrthoDB" id="2121828at2759"/>
<dbReference type="InterPro" id="IPR045087">
    <property type="entry name" value="Cu-oxidase_fam"/>
</dbReference>
<dbReference type="FunFam" id="2.60.40.420:FF:000021">
    <property type="entry name" value="Extracellular dihydrogeodin oxidase/laccase"/>
    <property type="match status" value="1"/>
</dbReference>
<evidence type="ECO:0000256" key="6">
    <source>
        <dbReference type="ARBA" id="ARBA00023180"/>
    </source>
</evidence>
<dbReference type="PANTHER" id="PTHR11709:SF145">
    <property type="entry name" value="LCC1"/>
    <property type="match status" value="1"/>
</dbReference>